<dbReference type="AlphaFoldDB" id="A0A511XPE1"/>
<evidence type="ECO:0000313" key="2">
    <source>
        <dbReference type="Proteomes" id="UP000321746"/>
    </source>
</evidence>
<comment type="caution">
    <text evidence="1">The sequence shown here is derived from an EMBL/GenBank/DDBJ whole genome shotgun (WGS) entry which is preliminary data.</text>
</comment>
<dbReference type="Proteomes" id="UP000321746">
    <property type="component" value="Unassembled WGS sequence"/>
</dbReference>
<name>A0A511XPE1_9PROT</name>
<reference evidence="1 2" key="1">
    <citation type="submission" date="2019-07" db="EMBL/GenBank/DDBJ databases">
        <title>Whole genome shotgun sequence of Acetobacter oeni NBRC 105207.</title>
        <authorList>
            <person name="Hosoyama A."/>
            <person name="Uohara A."/>
            <person name="Ohji S."/>
            <person name="Ichikawa N."/>
        </authorList>
    </citation>
    <scope>NUCLEOTIDE SEQUENCE [LARGE SCALE GENOMIC DNA]</scope>
    <source>
        <strain evidence="1 2">NBRC 105207</strain>
    </source>
</reference>
<gene>
    <name evidence="1" type="ORF">AOE01nite_30560</name>
</gene>
<organism evidence="1 2">
    <name type="scientific">Acetobacter oeni</name>
    <dbReference type="NCBI Taxonomy" id="304077"/>
    <lineage>
        <taxon>Bacteria</taxon>
        <taxon>Pseudomonadati</taxon>
        <taxon>Pseudomonadota</taxon>
        <taxon>Alphaproteobacteria</taxon>
        <taxon>Acetobacterales</taxon>
        <taxon>Acetobacteraceae</taxon>
        <taxon>Acetobacter</taxon>
    </lineage>
</organism>
<proteinExistence type="predicted"/>
<protein>
    <submittedName>
        <fullName evidence="1">Uncharacterized protein</fullName>
    </submittedName>
</protein>
<accession>A0A511XPE1</accession>
<keyword evidence="2" id="KW-1185">Reference proteome</keyword>
<sequence length="61" mass="6056">MDMAAETASGSAGSGYTGISMEASVMMFALTKVIYVTKTDIEGSGITATIAGPAGDGDFSL</sequence>
<dbReference type="EMBL" id="BJYG01000056">
    <property type="protein sequence ID" value="GEN64832.1"/>
    <property type="molecule type" value="Genomic_DNA"/>
</dbReference>
<evidence type="ECO:0000313" key="1">
    <source>
        <dbReference type="EMBL" id="GEN64832.1"/>
    </source>
</evidence>